<dbReference type="Gene3D" id="3.30.420.40">
    <property type="match status" value="2"/>
</dbReference>
<dbReference type="InterPro" id="IPR043129">
    <property type="entry name" value="ATPase_NBD"/>
</dbReference>
<reference evidence="3" key="1">
    <citation type="journal article" date="2019" name="Int. J. Syst. Evol. Microbiol.">
        <title>The Global Catalogue of Microorganisms (GCM) 10K type strain sequencing project: providing services to taxonomists for standard genome sequencing and annotation.</title>
        <authorList>
            <consortium name="The Broad Institute Genomics Platform"/>
            <consortium name="The Broad Institute Genome Sequencing Center for Infectious Disease"/>
            <person name="Wu L."/>
            <person name="Ma J."/>
        </authorList>
    </citation>
    <scope>NUCLEOTIDE SEQUENCE [LARGE SCALE GENOMIC DNA]</scope>
    <source>
        <strain evidence="3">KCTC 3950</strain>
    </source>
</reference>
<gene>
    <name evidence="2" type="ORF">ACFSUF_05800</name>
</gene>
<evidence type="ECO:0000313" key="3">
    <source>
        <dbReference type="Proteomes" id="UP001597541"/>
    </source>
</evidence>
<evidence type="ECO:0000256" key="1">
    <source>
        <dbReference type="ARBA" id="ARBA00006479"/>
    </source>
</evidence>
<dbReference type="PANTHER" id="PTHR18964">
    <property type="entry name" value="ROK (REPRESSOR, ORF, KINASE) FAMILY"/>
    <property type="match status" value="1"/>
</dbReference>
<dbReference type="EMBL" id="JBHUME010000005">
    <property type="protein sequence ID" value="MFD2611937.1"/>
    <property type="molecule type" value="Genomic_DNA"/>
</dbReference>
<dbReference type="SUPFAM" id="SSF53067">
    <property type="entry name" value="Actin-like ATPase domain"/>
    <property type="match status" value="1"/>
</dbReference>
<comment type="caution">
    <text evidence="2">The sequence shown here is derived from an EMBL/GenBank/DDBJ whole genome shotgun (WGS) entry which is preliminary data.</text>
</comment>
<name>A0ABW5PCM8_9BACL</name>
<comment type="similarity">
    <text evidence="1">Belongs to the ROK (NagC/XylR) family.</text>
</comment>
<organism evidence="2 3">
    <name type="scientific">Paenibacillus gansuensis</name>
    <dbReference type="NCBI Taxonomy" id="306542"/>
    <lineage>
        <taxon>Bacteria</taxon>
        <taxon>Bacillati</taxon>
        <taxon>Bacillota</taxon>
        <taxon>Bacilli</taxon>
        <taxon>Bacillales</taxon>
        <taxon>Paenibacillaceae</taxon>
        <taxon>Paenibacillus</taxon>
    </lineage>
</organism>
<dbReference type="InterPro" id="IPR000600">
    <property type="entry name" value="ROK"/>
</dbReference>
<keyword evidence="3" id="KW-1185">Reference proteome</keyword>
<accession>A0ABW5PCM8</accession>
<dbReference type="Pfam" id="PF00480">
    <property type="entry name" value="ROK"/>
    <property type="match status" value="1"/>
</dbReference>
<sequence length="340" mass="35537">MTILAGVDIGGTKCAVSVGRTVGHEIQLMGKYSFPTPAAPEIAISQMLTALSELLEQQGISWRDGGGAIVLSAIGISCGGPLDSRTGMILSPPNLPGWDRIDIVTPFQERFGVPTGLQNDANACALAEWKWGAGQGARNLIFLTFGTGMGAGLILDGKLYVGKNDMAGEVGHIRLEQNGPVGYGKSGSFEGFCSGGGIARLARMRAKERLQLGERLSFCASESELEEITTKKVAEAAIAGDLLALSIFETVGRRLGQGLSILIDILNPERIIIGSIYARQQSLLEPYVMEVIDQEALALSRSACTIVPAGLGEQVGDYAGLSVALHSLQGGGGLPSAVLP</sequence>
<evidence type="ECO:0000313" key="2">
    <source>
        <dbReference type="EMBL" id="MFD2611937.1"/>
    </source>
</evidence>
<dbReference type="RefSeq" id="WP_377601038.1">
    <property type="nucleotide sequence ID" value="NZ_JBHUME010000005.1"/>
</dbReference>
<dbReference type="Proteomes" id="UP001597541">
    <property type="component" value="Unassembled WGS sequence"/>
</dbReference>
<proteinExistence type="inferred from homology"/>
<dbReference type="PANTHER" id="PTHR18964:SF149">
    <property type="entry name" value="BIFUNCTIONAL UDP-N-ACETYLGLUCOSAMINE 2-EPIMERASE_N-ACETYLMANNOSAMINE KINASE"/>
    <property type="match status" value="1"/>
</dbReference>
<protein>
    <submittedName>
        <fullName evidence="2">ROK family protein</fullName>
    </submittedName>
</protein>
<dbReference type="CDD" id="cd23763">
    <property type="entry name" value="ASKHA_ATPase_ROK"/>
    <property type="match status" value="1"/>
</dbReference>